<proteinExistence type="predicted"/>
<dbReference type="AlphaFoldDB" id="A0A5B7CWV6"/>
<reference evidence="1 2" key="1">
    <citation type="submission" date="2019-05" db="EMBL/GenBank/DDBJ databases">
        <title>Another draft genome of Portunus trituberculatus and its Hox gene families provides insights of decapod evolution.</title>
        <authorList>
            <person name="Jeong J.-H."/>
            <person name="Song I."/>
            <person name="Kim S."/>
            <person name="Choi T."/>
            <person name="Kim D."/>
            <person name="Ryu S."/>
            <person name="Kim W."/>
        </authorList>
    </citation>
    <scope>NUCLEOTIDE SEQUENCE [LARGE SCALE GENOMIC DNA]</scope>
    <source>
        <tissue evidence="1">Muscle</tissue>
    </source>
</reference>
<accession>A0A5B7CWV6</accession>
<sequence>MKANFQQEGKEEVDRQFLRTIVGTQLGLSDFRGFSPTKAWKTSLRRIFIGGKK</sequence>
<dbReference type="EMBL" id="VSRR010000274">
    <property type="protein sequence ID" value="MPC13331.1"/>
    <property type="molecule type" value="Genomic_DNA"/>
</dbReference>
<name>A0A5B7CWV6_PORTR</name>
<organism evidence="1 2">
    <name type="scientific">Portunus trituberculatus</name>
    <name type="common">Swimming crab</name>
    <name type="synonym">Neptunus trituberculatus</name>
    <dbReference type="NCBI Taxonomy" id="210409"/>
    <lineage>
        <taxon>Eukaryota</taxon>
        <taxon>Metazoa</taxon>
        <taxon>Ecdysozoa</taxon>
        <taxon>Arthropoda</taxon>
        <taxon>Crustacea</taxon>
        <taxon>Multicrustacea</taxon>
        <taxon>Malacostraca</taxon>
        <taxon>Eumalacostraca</taxon>
        <taxon>Eucarida</taxon>
        <taxon>Decapoda</taxon>
        <taxon>Pleocyemata</taxon>
        <taxon>Brachyura</taxon>
        <taxon>Eubrachyura</taxon>
        <taxon>Portunoidea</taxon>
        <taxon>Portunidae</taxon>
        <taxon>Portuninae</taxon>
        <taxon>Portunus</taxon>
    </lineage>
</organism>
<evidence type="ECO:0000313" key="2">
    <source>
        <dbReference type="Proteomes" id="UP000324222"/>
    </source>
</evidence>
<gene>
    <name evidence="1" type="ORF">E2C01_006062</name>
</gene>
<protein>
    <submittedName>
        <fullName evidence="1">Uncharacterized protein</fullName>
    </submittedName>
</protein>
<evidence type="ECO:0000313" key="1">
    <source>
        <dbReference type="EMBL" id="MPC13331.1"/>
    </source>
</evidence>
<keyword evidence="2" id="KW-1185">Reference proteome</keyword>
<dbReference type="Proteomes" id="UP000324222">
    <property type="component" value="Unassembled WGS sequence"/>
</dbReference>
<comment type="caution">
    <text evidence="1">The sequence shown here is derived from an EMBL/GenBank/DDBJ whole genome shotgun (WGS) entry which is preliminary data.</text>
</comment>